<reference evidence="1" key="1">
    <citation type="journal article" date="2008" name="Proc. Natl. Acad. Sci. U.S.A.">
        <title>Whole-genome comparison of disease and carriage strains provides insights into virulence evolution in Neisseria meningitidis.</title>
        <authorList>
            <person name="Schoen C."/>
            <person name="Blom J."/>
            <person name="Claus H."/>
            <person name="Schramm-Glueck A."/>
            <person name="Brandt P."/>
            <person name="Mueller T."/>
            <person name="Goesmann A."/>
            <person name="Joseph B."/>
            <person name="Konietzny S."/>
            <person name="Kurzai O."/>
            <person name="Schmitt C."/>
            <person name="Friedrich T."/>
            <person name="Linke B."/>
            <person name="Vogel U."/>
            <person name="Frosch M."/>
        </authorList>
    </citation>
    <scope>NUCLEOTIDE SEQUENCE</scope>
    <source>
        <strain evidence="1">Alpha275</strain>
    </source>
</reference>
<organism evidence="1">
    <name type="scientific">Neisseria meningitidis alpha275</name>
    <dbReference type="NCBI Taxonomy" id="295996"/>
    <lineage>
        <taxon>Bacteria</taxon>
        <taxon>Pseudomonadati</taxon>
        <taxon>Pseudomonadota</taxon>
        <taxon>Betaproteobacteria</taxon>
        <taxon>Neisseriales</taxon>
        <taxon>Neisseriaceae</taxon>
        <taxon>Neisseria</taxon>
    </lineage>
</organism>
<gene>
    <name evidence="1" type="primary">yurU</name>
    <name evidence="1" type="ORF">NMW_1204</name>
</gene>
<feature type="non-terminal residue" evidence="1">
    <location>
        <position position="175"/>
    </location>
</feature>
<evidence type="ECO:0000313" key="1">
    <source>
        <dbReference type="EMBL" id="CBA07473.1"/>
    </source>
</evidence>
<accession>C6SJT4</accession>
<sequence>MPSENPCSDGIPFCRNGQSETTDWAIISFLRIPRDSKGKTMYEVNRSVFVLIPLEPFWNWLQTLPGNHLDGLTLEDIQADANSYLVRPCETADEVWDEIEARFEDIFAAELADWCEDEREWPALDADIFQRMVRHPAFYRHHRPRTRTACPRSLSTHQPELMKLTAATTISTATA</sequence>
<dbReference type="AlphaFoldDB" id="C6SJT4"/>
<proteinExistence type="predicted"/>
<dbReference type="EMBL" id="AM889138">
    <property type="protein sequence ID" value="CBA07473.1"/>
    <property type="molecule type" value="Genomic_DNA"/>
</dbReference>
<protein>
    <submittedName>
        <fullName evidence="1">Uncharacterized protein</fullName>
    </submittedName>
</protein>
<name>C6SJT4_NEIME</name>